<evidence type="ECO:0000256" key="2">
    <source>
        <dbReference type="ARBA" id="ARBA00022797"/>
    </source>
</evidence>
<dbReference type="Proteomes" id="UP000292702">
    <property type="component" value="Unassembled WGS sequence"/>
</dbReference>
<dbReference type="PRINTS" id="PR00412">
    <property type="entry name" value="EPOXHYDRLASE"/>
</dbReference>
<protein>
    <recommendedName>
        <fullName evidence="5">Epoxide hydrolase N-terminal domain-containing protein</fullName>
    </recommendedName>
</protein>
<dbReference type="EMBL" id="RWJN01000471">
    <property type="protein sequence ID" value="TCD61396.1"/>
    <property type="molecule type" value="Genomic_DNA"/>
</dbReference>
<evidence type="ECO:0000256" key="4">
    <source>
        <dbReference type="PIRSR" id="PIRSR001112-1"/>
    </source>
</evidence>
<keyword evidence="7" id="KW-1185">Reference proteome</keyword>
<dbReference type="InterPro" id="IPR029058">
    <property type="entry name" value="AB_hydrolase_fold"/>
</dbReference>
<dbReference type="InterPro" id="IPR000639">
    <property type="entry name" value="Epox_hydrolase-like"/>
</dbReference>
<dbReference type="OrthoDB" id="7130006at2759"/>
<dbReference type="PANTHER" id="PTHR21661">
    <property type="entry name" value="EPOXIDE HYDROLASE 1-RELATED"/>
    <property type="match status" value="1"/>
</dbReference>
<evidence type="ECO:0000256" key="3">
    <source>
        <dbReference type="ARBA" id="ARBA00022801"/>
    </source>
</evidence>
<dbReference type="STRING" id="92696.A0A4R0R529"/>
<feature type="active site" description="Proton donor" evidence="4">
    <location>
        <position position="314"/>
    </location>
</feature>
<keyword evidence="3" id="KW-0378">Hydrolase</keyword>
<accession>A0A4R0R529</accession>
<evidence type="ECO:0000259" key="5">
    <source>
        <dbReference type="Pfam" id="PF06441"/>
    </source>
</evidence>
<evidence type="ECO:0000256" key="1">
    <source>
        <dbReference type="ARBA" id="ARBA00010088"/>
    </source>
</evidence>
<name>A0A4R0R529_9APHY</name>
<evidence type="ECO:0000313" key="7">
    <source>
        <dbReference type="Proteomes" id="UP000292702"/>
    </source>
</evidence>
<organism evidence="6 7">
    <name type="scientific">Steccherinum ochraceum</name>
    <dbReference type="NCBI Taxonomy" id="92696"/>
    <lineage>
        <taxon>Eukaryota</taxon>
        <taxon>Fungi</taxon>
        <taxon>Dikarya</taxon>
        <taxon>Basidiomycota</taxon>
        <taxon>Agaricomycotina</taxon>
        <taxon>Agaricomycetes</taxon>
        <taxon>Polyporales</taxon>
        <taxon>Steccherinaceae</taxon>
        <taxon>Steccherinum</taxon>
    </lineage>
</organism>
<evidence type="ECO:0000313" key="6">
    <source>
        <dbReference type="EMBL" id="TCD61396.1"/>
    </source>
</evidence>
<sequence>MSHPEQIFTLSIPDSELAYLRKKLEDVRFPDELNESGWDYGTPLTDVRRLVARWKDGYDWRAAEAKINTLPQFTRDIDVDQFGTLNIHYVHAKSQAKDAIPLLFAHGWPGHFLEVAKILPLLVSTGKHTSFHVVALSHPGFGFSEDPKKRGFGIKQYAEVAHKLMLALGYDEYVAQGGDWGYSICRMLAYLYGPKHVKAWHTNMPLASAPTLRENPRLYLQNLITPLSAEDVKGLQRQHDAWEILRKGFTTIQELTPQTIGYFMADSPTGLLSWIYEKLIRWTDNYPWEDDEVLTWVSIYWFSRAGPTAAARIYYEYFKNVAENMPPYSPVPLGVAYFPKELLYAPKLWMRTVGDVVFTSEHPAGGHFAAHEQPEALVSDIRTMFSKTFIADSPN</sequence>
<dbReference type="SUPFAM" id="SSF53474">
    <property type="entry name" value="alpha/beta-Hydrolases"/>
    <property type="match status" value="1"/>
</dbReference>
<dbReference type="InterPro" id="IPR016292">
    <property type="entry name" value="Epoxide_hydrolase"/>
</dbReference>
<feature type="active site" description="Proton acceptor" evidence="4">
    <location>
        <position position="367"/>
    </location>
</feature>
<gene>
    <name evidence="6" type="ORF">EIP91_008517</name>
</gene>
<keyword evidence="2" id="KW-0058">Aromatic hydrocarbons catabolism</keyword>
<dbReference type="AlphaFoldDB" id="A0A4R0R529"/>
<dbReference type="InterPro" id="IPR010497">
    <property type="entry name" value="Epoxide_hydro_N"/>
</dbReference>
<feature type="active site" description="Nucleophile" evidence="4">
    <location>
        <position position="179"/>
    </location>
</feature>
<comment type="similarity">
    <text evidence="1">Belongs to the peptidase S33 family.</text>
</comment>
<dbReference type="PIRSF" id="PIRSF001112">
    <property type="entry name" value="Epoxide_hydrolase"/>
    <property type="match status" value="1"/>
</dbReference>
<dbReference type="GO" id="GO:0097176">
    <property type="term" value="P:epoxide metabolic process"/>
    <property type="evidence" value="ECO:0007669"/>
    <property type="project" value="TreeGrafter"/>
</dbReference>
<dbReference type="Gene3D" id="3.40.50.1820">
    <property type="entry name" value="alpha/beta hydrolase"/>
    <property type="match status" value="1"/>
</dbReference>
<proteinExistence type="inferred from homology"/>
<comment type="caution">
    <text evidence="6">The sequence shown here is derived from an EMBL/GenBank/DDBJ whole genome shotgun (WGS) entry which is preliminary data.</text>
</comment>
<dbReference type="GO" id="GO:0004301">
    <property type="term" value="F:epoxide hydrolase activity"/>
    <property type="evidence" value="ECO:0007669"/>
    <property type="project" value="TreeGrafter"/>
</dbReference>
<feature type="domain" description="Epoxide hydrolase N-terminal" evidence="5">
    <location>
        <begin position="7"/>
        <end position="115"/>
    </location>
</feature>
<dbReference type="Pfam" id="PF06441">
    <property type="entry name" value="EHN"/>
    <property type="match status" value="1"/>
</dbReference>
<reference evidence="6 7" key="1">
    <citation type="submission" date="2018-11" db="EMBL/GenBank/DDBJ databases">
        <title>Genome assembly of Steccherinum ochraceum LE-BIN_3174, the white-rot fungus of the Steccherinaceae family (The Residual Polyporoid clade, Polyporales, Basidiomycota).</title>
        <authorList>
            <person name="Fedorova T.V."/>
            <person name="Glazunova O.A."/>
            <person name="Landesman E.O."/>
            <person name="Moiseenko K.V."/>
            <person name="Psurtseva N.V."/>
            <person name="Savinova O.S."/>
            <person name="Shakhova N.V."/>
            <person name="Tyazhelova T.V."/>
            <person name="Vasina D.V."/>
        </authorList>
    </citation>
    <scope>NUCLEOTIDE SEQUENCE [LARGE SCALE GENOMIC DNA]</scope>
    <source>
        <strain evidence="6 7">LE-BIN_3174</strain>
    </source>
</reference>
<dbReference type="PANTHER" id="PTHR21661:SF35">
    <property type="entry name" value="EPOXIDE HYDROLASE"/>
    <property type="match status" value="1"/>
</dbReference>